<gene>
    <name evidence="1" type="ORF">B5E41_30405</name>
</gene>
<evidence type="ECO:0008006" key="3">
    <source>
        <dbReference type="Google" id="ProtNLM"/>
    </source>
</evidence>
<organism evidence="1 2">
    <name type="scientific">Rhizobium esperanzae</name>
    <dbReference type="NCBI Taxonomy" id="1967781"/>
    <lineage>
        <taxon>Bacteria</taxon>
        <taxon>Pseudomonadati</taxon>
        <taxon>Pseudomonadota</taxon>
        <taxon>Alphaproteobacteria</taxon>
        <taxon>Hyphomicrobiales</taxon>
        <taxon>Rhizobiaceae</taxon>
        <taxon>Rhizobium/Agrobacterium group</taxon>
        <taxon>Rhizobium</taxon>
    </lineage>
</organism>
<protein>
    <recommendedName>
        <fullName evidence="3">DUF3800 domain-containing protein</fullName>
    </recommendedName>
</protein>
<comment type="caution">
    <text evidence="1">The sequence shown here is derived from an EMBL/GenBank/DDBJ whole genome shotgun (WGS) entry which is preliminary data.</text>
</comment>
<dbReference type="Proteomes" id="UP000197269">
    <property type="component" value="Unassembled WGS sequence"/>
</dbReference>
<name>A0A246DKN3_9HYPH</name>
<dbReference type="RefSeq" id="WP_088397276.1">
    <property type="nucleotide sequence ID" value="NZ_MXPU01000043.1"/>
</dbReference>
<proteinExistence type="predicted"/>
<evidence type="ECO:0000313" key="2">
    <source>
        <dbReference type="Proteomes" id="UP000197269"/>
    </source>
</evidence>
<sequence>MKCFRIDEGGYTGFDLLNADQRFQGASAVAIDNDEAVRLIKEHFPTLRASELKYRALSRRPANHARLLGLLRDIHAHFDCTTSIVDKRYLLTLFFVDYGVEPYYYEREFDLYADGRNYAAASLLYLTGPTLLGEAEFDELLLAFQLAVKAKSPAARIRLISAARNLRWQEYPELLGPLAKYASPECWEAIANPDVNTDAAMVVLHSMITRLEMMTTEPYRIEHDQSKNLLTYHPLIRRFIDHDRDIEFRPTEISTMKFPLKLREVTQVDSKASPAVQIADVMIGAALEMASNKSELNAGGLNPDDVEQLYRVGQMTNMLPSLDFEEQKRFRKGTQSSEMIDYLAANIVDPNPSDV</sequence>
<dbReference type="AlphaFoldDB" id="A0A246DKN3"/>
<reference evidence="1 2" key="1">
    <citation type="submission" date="2017-03" db="EMBL/GenBank/DDBJ databases">
        <title>Genome of strain Rhizobium sp. CNPSo 668.</title>
        <authorList>
            <person name="Ribeiro R."/>
        </authorList>
    </citation>
    <scope>NUCLEOTIDE SEQUENCE [LARGE SCALE GENOMIC DNA]</scope>
    <source>
        <strain evidence="1 2">CNPSo 668</strain>
    </source>
</reference>
<evidence type="ECO:0000313" key="1">
    <source>
        <dbReference type="EMBL" id="OWO89528.1"/>
    </source>
</evidence>
<dbReference type="EMBL" id="MXPU01000043">
    <property type="protein sequence ID" value="OWO89528.1"/>
    <property type="molecule type" value="Genomic_DNA"/>
</dbReference>
<accession>A0A246DKN3</accession>